<evidence type="ECO:0000313" key="3">
    <source>
        <dbReference type="EMBL" id="XCN72439.1"/>
    </source>
</evidence>
<protein>
    <submittedName>
        <fullName evidence="3">50S ribosomal protein L11 methyltransferase</fullName>
    </submittedName>
</protein>
<keyword evidence="3" id="KW-0687">Ribonucleoprotein</keyword>
<name>A0AAU8LT25_9BACT</name>
<dbReference type="Pfam" id="PF06325">
    <property type="entry name" value="PrmA"/>
    <property type="match status" value="1"/>
</dbReference>
<dbReference type="SUPFAM" id="SSF53335">
    <property type="entry name" value="S-adenosyl-L-methionine-dependent methyltransferases"/>
    <property type="match status" value="1"/>
</dbReference>
<reference evidence="3" key="2">
    <citation type="submission" date="2024-06" db="EMBL/GenBank/DDBJ databases">
        <authorList>
            <person name="Plum-Jensen L.E."/>
            <person name="Schramm A."/>
            <person name="Marshall I.P.G."/>
        </authorList>
    </citation>
    <scope>NUCLEOTIDE SEQUENCE</scope>
    <source>
        <strain evidence="3">Rat1</strain>
    </source>
</reference>
<dbReference type="PANTHER" id="PTHR43648:SF1">
    <property type="entry name" value="ELECTRON TRANSFER FLAVOPROTEIN BETA SUBUNIT LYSINE METHYLTRANSFERASE"/>
    <property type="match status" value="1"/>
</dbReference>
<proteinExistence type="predicted"/>
<accession>A0AAU8LT25</accession>
<keyword evidence="2" id="KW-0808">Transferase</keyword>
<dbReference type="GO" id="GO:0005840">
    <property type="term" value="C:ribosome"/>
    <property type="evidence" value="ECO:0007669"/>
    <property type="project" value="UniProtKB-KW"/>
</dbReference>
<dbReference type="AlphaFoldDB" id="A0AAU8LT25"/>
<dbReference type="GO" id="GO:0008276">
    <property type="term" value="F:protein methyltransferase activity"/>
    <property type="evidence" value="ECO:0007669"/>
    <property type="project" value="TreeGrafter"/>
</dbReference>
<dbReference type="EMBL" id="CP159373">
    <property type="protein sequence ID" value="XCN72439.1"/>
    <property type="molecule type" value="Genomic_DNA"/>
</dbReference>
<dbReference type="PANTHER" id="PTHR43648">
    <property type="entry name" value="ELECTRON TRANSFER FLAVOPROTEIN BETA SUBUNIT LYSINE METHYLTRANSFERASE"/>
    <property type="match status" value="1"/>
</dbReference>
<evidence type="ECO:0000256" key="1">
    <source>
        <dbReference type="ARBA" id="ARBA00022603"/>
    </source>
</evidence>
<sequence length="292" mass="32907">MLRPPYTEYKHLYVYYLDKKTLPPVTDPDLIGIWIEGDTAILFFHQPRETFIQTLCEETGASIVYQADLNYQDWEAGVKITSFSTKTLLVRPVWEQADAQDKEHTDILLDPSVIFGSGFHATTRLCLETLELLLESGMKIDSVLDLGTGTGLLAIAAAKLGVKRVTALDNNPLAVDVAQANVERNNCTDIVTVGQFDLMQGLPDMNYDLVITNLYKGLLIHLFSDQGFWHPGLYMISGFIPGMEPDLLAALPADRVRMLHRGNAEQWRLWLLQYAEKNCSNQDEQAMLLRTE</sequence>
<dbReference type="Gene3D" id="3.40.50.150">
    <property type="entry name" value="Vaccinia Virus protein VP39"/>
    <property type="match status" value="1"/>
</dbReference>
<keyword evidence="1 3" id="KW-0489">Methyltransferase</keyword>
<evidence type="ECO:0000256" key="2">
    <source>
        <dbReference type="ARBA" id="ARBA00022679"/>
    </source>
</evidence>
<reference evidence="3" key="1">
    <citation type="journal article" date="2024" name="Syst. Appl. Microbiol.">
        <title>First single-strain enrichments of Electrothrix cable bacteria, description of E. aestuarii sp. nov. and E. rattekaaiensis sp. nov., and proposal of a cable bacteria taxonomy following the rules of the SeqCode.</title>
        <authorList>
            <person name="Plum-Jensen L.E."/>
            <person name="Schramm A."/>
            <person name="Marshall I.P.G."/>
        </authorList>
    </citation>
    <scope>NUCLEOTIDE SEQUENCE</scope>
    <source>
        <strain evidence="3">Rat1</strain>
    </source>
</reference>
<gene>
    <name evidence="3" type="ORF">Q3M24_19420</name>
</gene>
<dbReference type="KEGG" id="eaj:Q3M24_19420"/>
<dbReference type="GO" id="GO:0032259">
    <property type="term" value="P:methylation"/>
    <property type="evidence" value="ECO:0007669"/>
    <property type="project" value="UniProtKB-KW"/>
</dbReference>
<dbReference type="InterPro" id="IPR029063">
    <property type="entry name" value="SAM-dependent_MTases_sf"/>
</dbReference>
<dbReference type="CDD" id="cd02440">
    <property type="entry name" value="AdoMet_MTases"/>
    <property type="match status" value="1"/>
</dbReference>
<dbReference type="InterPro" id="IPR050078">
    <property type="entry name" value="Ribosomal_L11_MeTrfase_PrmA"/>
</dbReference>
<organism evidence="3">
    <name type="scientific">Candidatus Electrothrix aestuarii</name>
    <dbReference type="NCBI Taxonomy" id="3062594"/>
    <lineage>
        <taxon>Bacteria</taxon>
        <taxon>Pseudomonadati</taxon>
        <taxon>Thermodesulfobacteriota</taxon>
        <taxon>Desulfobulbia</taxon>
        <taxon>Desulfobulbales</taxon>
        <taxon>Desulfobulbaceae</taxon>
        <taxon>Candidatus Electrothrix</taxon>
    </lineage>
</organism>
<keyword evidence="3" id="KW-0689">Ribosomal protein</keyword>